<gene>
    <name evidence="3" type="primary">LOC113121020</name>
</gene>
<keyword evidence="2" id="KW-1185">Reference proteome</keyword>
<dbReference type="GeneID" id="113121020"/>
<dbReference type="KEGG" id="caua:113121020"/>
<feature type="region of interest" description="Disordered" evidence="1">
    <location>
        <begin position="126"/>
        <end position="158"/>
    </location>
</feature>
<evidence type="ECO:0000313" key="2">
    <source>
        <dbReference type="Proteomes" id="UP000515129"/>
    </source>
</evidence>
<sequence length="240" mass="27308">MSEELAILESCLKEAESVGDGQQGVGEFEVDAVKHRDSHPLHSSRALEHGTSAQPSLKLKPSGACGLMIYLAMRGMMQCRRCCTFTSDTRLWVRRVVWPWWAPAGIFLRPVHASWSSTFRSAKLSARLPHTRTPTRRTSCPRPPRPTSRRKSTRKTQSSALNCENFTNSTLFLWGGGFGDFSCRLHLKGLKNVWILVTQNYYARTMFFLPPFPSSLTSPGVRKKYEEQDWSRTIRRDTGR</sequence>
<proteinExistence type="predicted"/>
<dbReference type="AlphaFoldDB" id="A0A6P6RNA9"/>
<evidence type="ECO:0000313" key="3">
    <source>
        <dbReference type="RefSeq" id="XP_026147011.1"/>
    </source>
</evidence>
<dbReference type="Proteomes" id="UP000515129">
    <property type="component" value="Chromosome 20"/>
</dbReference>
<name>A0A6P6RNA9_CARAU</name>
<protein>
    <submittedName>
        <fullName evidence="3">Uncharacterized protein LOC113121020</fullName>
    </submittedName>
</protein>
<organism evidence="2 3">
    <name type="scientific">Carassius auratus</name>
    <name type="common">Goldfish</name>
    <dbReference type="NCBI Taxonomy" id="7957"/>
    <lineage>
        <taxon>Eukaryota</taxon>
        <taxon>Metazoa</taxon>
        <taxon>Chordata</taxon>
        <taxon>Craniata</taxon>
        <taxon>Vertebrata</taxon>
        <taxon>Euteleostomi</taxon>
        <taxon>Actinopterygii</taxon>
        <taxon>Neopterygii</taxon>
        <taxon>Teleostei</taxon>
        <taxon>Ostariophysi</taxon>
        <taxon>Cypriniformes</taxon>
        <taxon>Cyprinidae</taxon>
        <taxon>Cyprininae</taxon>
        <taxon>Carassius</taxon>
    </lineage>
</organism>
<dbReference type="RefSeq" id="XP_026147011.1">
    <property type="nucleotide sequence ID" value="XM_026291226.1"/>
</dbReference>
<reference evidence="3" key="1">
    <citation type="submission" date="2025-08" db="UniProtKB">
        <authorList>
            <consortium name="RefSeq"/>
        </authorList>
    </citation>
    <scope>IDENTIFICATION</scope>
    <source>
        <strain evidence="3">Wakin</strain>
        <tissue evidence="3">Muscle</tissue>
    </source>
</reference>
<accession>A0A6P6RNA9</accession>
<evidence type="ECO:0000256" key="1">
    <source>
        <dbReference type="SAM" id="MobiDB-lite"/>
    </source>
</evidence>